<dbReference type="GO" id="GO:0000160">
    <property type="term" value="P:phosphorelay signal transduction system"/>
    <property type="evidence" value="ECO:0007669"/>
    <property type="project" value="UniProtKB-KW"/>
</dbReference>
<accession>A0A9E6ZK53</accession>
<dbReference type="PROSITE" id="PS50109">
    <property type="entry name" value="HIS_KIN"/>
    <property type="match status" value="1"/>
</dbReference>
<keyword evidence="3" id="KW-0808">Transferase</keyword>
<dbReference type="Gene3D" id="3.30.565.10">
    <property type="entry name" value="Histidine kinase-like ATPase, C-terminal domain"/>
    <property type="match status" value="1"/>
</dbReference>
<dbReference type="GO" id="GO:0004673">
    <property type="term" value="F:protein histidine kinase activity"/>
    <property type="evidence" value="ECO:0007669"/>
    <property type="project" value="UniProtKB-EC"/>
</dbReference>
<keyword evidence="4" id="KW-0547">Nucleotide-binding</keyword>
<name>A0A9E6ZK53_ALIAG</name>
<dbReference type="PRINTS" id="PR00344">
    <property type="entry name" value="BCTRLSENSOR"/>
</dbReference>
<evidence type="ECO:0000256" key="5">
    <source>
        <dbReference type="ARBA" id="ARBA00022777"/>
    </source>
</evidence>
<dbReference type="InterPro" id="IPR003594">
    <property type="entry name" value="HATPase_dom"/>
</dbReference>
<feature type="domain" description="Histidine kinase" evidence="8">
    <location>
        <begin position="1"/>
        <end position="88"/>
    </location>
</feature>
<keyword evidence="10" id="KW-1185">Reference proteome</keyword>
<dbReference type="InterPro" id="IPR036890">
    <property type="entry name" value="HATPase_C_sf"/>
</dbReference>
<dbReference type="CDD" id="cd00075">
    <property type="entry name" value="HATPase"/>
    <property type="match status" value="1"/>
</dbReference>
<reference evidence="10" key="1">
    <citation type="journal article" date="2022" name="G3 (Bethesda)">
        <title>Unveiling the complete genome sequence of Alicyclobacillus acidoterrestris DSM 3922T, a taint-producing strain.</title>
        <authorList>
            <person name="Leonardo I.C."/>
            <person name="Barreto Crespo M.T."/>
            <person name="Gaspar F.B."/>
        </authorList>
    </citation>
    <scope>NUCLEOTIDE SEQUENCE [LARGE SCALE GENOMIC DNA]</scope>
    <source>
        <strain evidence="10">DSM 3922</strain>
    </source>
</reference>
<dbReference type="InterPro" id="IPR004358">
    <property type="entry name" value="Sig_transdc_His_kin-like_C"/>
</dbReference>
<evidence type="ECO:0000256" key="7">
    <source>
        <dbReference type="ARBA" id="ARBA00023012"/>
    </source>
</evidence>
<protein>
    <recommendedName>
        <fullName evidence="2">histidine kinase</fullName>
        <ecNumber evidence="2">2.7.13.3</ecNumber>
    </recommendedName>
</protein>
<organism evidence="9 10">
    <name type="scientific">Alicyclobacillus acidoterrestris (strain ATCC 49025 / DSM 3922 / CIP 106132 / NCIMB 13137 / GD3B)</name>
    <dbReference type="NCBI Taxonomy" id="1356854"/>
    <lineage>
        <taxon>Bacteria</taxon>
        <taxon>Bacillati</taxon>
        <taxon>Bacillota</taxon>
        <taxon>Bacilli</taxon>
        <taxon>Bacillales</taxon>
        <taxon>Alicyclobacillaceae</taxon>
        <taxon>Alicyclobacillus</taxon>
    </lineage>
</organism>
<dbReference type="AlphaFoldDB" id="A0A9E6ZK53"/>
<dbReference type="InterPro" id="IPR005467">
    <property type="entry name" value="His_kinase_dom"/>
</dbReference>
<dbReference type="GO" id="GO:0005524">
    <property type="term" value="F:ATP binding"/>
    <property type="evidence" value="ECO:0007669"/>
    <property type="project" value="UniProtKB-KW"/>
</dbReference>
<evidence type="ECO:0000256" key="3">
    <source>
        <dbReference type="ARBA" id="ARBA00022679"/>
    </source>
</evidence>
<proteinExistence type="predicted"/>
<keyword evidence="7" id="KW-0902">Two-component regulatory system</keyword>
<gene>
    <name evidence="9" type="ORF">K1I37_02210</name>
</gene>
<dbReference type="Proteomes" id="UP000829401">
    <property type="component" value="Chromosome"/>
</dbReference>
<dbReference type="EC" id="2.7.13.3" evidence="2"/>
<evidence type="ECO:0000256" key="1">
    <source>
        <dbReference type="ARBA" id="ARBA00000085"/>
    </source>
</evidence>
<dbReference type="PANTHER" id="PTHR43711">
    <property type="entry name" value="TWO-COMPONENT HISTIDINE KINASE"/>
    <property type="match status" value="1"/>
</dbReference>
<evidence type="ECO:0000256" key="4">
    <source>
        <dbReference type="ARBA" id="ARBA00022741"/>
    </source>
</evidence>
<evidence type="ECO:0000259" key="8">
    <source>
        <dbReference type="PROSITE" id="PS50109"/>
    </source>
</evidence>
<evidence type="ECO:0000313" key="10">
    <source>
        <dbReference type="Proteomes" id="UP000829401"/>
    </source>
</evidence>
<dbReference type="PANTHER" id="PTHR43711:SF26">
    <property type="entry name" value="SENSOR HISTIDINE KINASE RCSC"/>
    <property type="match status" value="1"/>
</dbReference>
<comment type="catalytic activity">
    <reaction evidence="1">
        <text>ATP + protein L-histidine = ADP + protein N-phospho-L-histidine.</text>
        <dbReference type="EC" id="2.7.13.3"/>
    </reaction>
</comment>
<dbReference type="InterPro" id="IPR050736">
    <property type="entry name" value="Sensor_HK_Regulatory"/>
</dbReference>
<keyword evidence="5" id="KW-0418">Kinase</keyword>
<sequence>MPNGGTITAQISLHDPQSIQFRFIDQGCGIPQERMKHIGEPFYSSKEKGTGLGLMISLKIVQEHGGTLHIDSVVNRGTTVDVILPIKHYDGSEQ</sequence>
<dbReference type="KEGG" id="aaco:K1I37_02210"/>
<evidence type="ECO:0000313" key="9">
    <source>
        <dbReference type="EMBL" id="UNO50728.1"/>
    </source>
</evidence>
<keyword evidence="6 9" id="KW-0067">ATP-binding</keyword>
<evidence type="ECO:0000256" key="6">
    <source>
        <dbReference type="ARBA" id="ARBA00022840"/>
    </source>
</evidence>
<dbReference type="SMART" id="SM00387">
    <property type="entry name" value="HATPase_c"/>
    <property type="match status" value="1"/>
</dbReference>
<evidence type="ECO:0000256" key="2">
    <source>
        <dbReference type="ARBA" id="ARBA00012438"/>
    </source>
</evidence>
<dbReference type="EMBL" id="CP080467">
    <property type="protein sequence ID" value="UNO50728.1"/>
    <property type="molecule type" value="Genomic_DNA"/>
</dbReference>
<dbReference type="Pfam" id="PF02518">
    <property type="entry name" value="HATPase_c"/>
    <property type="match status" value="1"/>
</dbReference>
<dbReference type="SUPFAM" id="SSF55874">
    <property type="entry name" value="ATPase domain of HSP90 chaperone/DNA topoisomerase II/histidine kinase"/>
    <property type="match status" value="1"/>
</dbReference>